<reference evidence="1 2" key="1">
    <citation type="submission" date="2018-02" db="EMBL/GenBank/DDBJ databases">
        <title>Genomic Encyclopedia of Archaeal and Bacterial Type Strains, Phase II (KMG-II): from individual species to whole genera.</title>
        <authorList>
            <person name="Goeker M."/>
        </authorList>
    </citation>
    <scope>NUCLEOTIDE SEQUENCE [LARGE SCALE GENOMIC DNA]</scope>
    <source>
        <strain evidence="1 2">DSM 3808</strain>
    </source>
</reference>
<dbReference type="EMBL" id="PTJA01000002">
    <property type="protein sequence ID" value="PPK82670.1"/>
    <property type="molecule type" value="Genomic_DNA"/>
</dbReference>
<evidence type="ECO:0000313" key="1">
    <source>
        <dbReference type="EMBL" id="PPK82670.1"/>
    </source>
</evidence>
<name>A0A2S6HXD2_9FIRM</name>
<accession>A0A2S6HXD2</accession>
<dbReference type="AlphaFoldDB" id="A0A2S6HXD2"/>
<dbReference type="RefSeq" id="WP_104435375.1">
    <property type="nucleotide sequence ID" value="NZ_PTJA01000002.1"/>
</dbReference>
<proteinExistence type="predicted"/>
<comment type="caution">
    <text evidence="1">The sequence shown here is derived from an EMBL/GenBank/DDBJ whole genome shotgun (WGS) entry which is preliminary data.</text>
</comment>
<gene>
    <name evidence="1" type="ORF">BXY41_102360</name>
</gene>
<sequence length="194" mass="22645">MKKYRINIFCLLILLILFSAALLFTKNNVSKEAGSLNINAGVQDAINNLDQYADYFKDNQWNAEIVTYDDKECLNIKFASDVEALYGPDLIKINNKILYQYYGKEYIVNLEINNIDLTKKTARVSTEYNGGYGTTVCYYLPDFYDMKPDWGDYLQADLDIKKIISKEELKELYCTAEQMKEMINNEYMRQNQTK</sequence>
<keyword evidence="2" id="KW-1185">Reference proteome</keyword>
<dbReference type="Proteomes" id="UP000237749">
    <property type="component" value="Unassembled WGS sequence"/>
</dbReference>
<protein>
    <submittedName>
        <fullName evidence="1">Uncharacterized protein</fullName>
    </submittedName>
</protein>
<evidence type="ECO:0000313" key="2">
    <source>
        <dbReference type="Proteomes" id="UP000237749"/>
    </source>
</evidence>
<organism evidence="1 2">
    <name type="scientific">Lacrimispora xylanisolvens</name>
    <dbReference type="NCBI Taxonomy" id="384636"/>
    <lineage>
        <taxon>Bacteria</taxon>
        <taxon>Bacillati</taxon>
        <taxon>Bacillota</taxon>
        <taxon>Clostridia</taxon>
        <taxon>Lachnospirales</taxon>
        <taxon>Lachnospiraceae</taxon>
        <taxon>Lacrimispora</taxon>
    </lineage>
</organism>